<gene>
    <name evidence="3" type="ORF">F7725_020140</name>
</gene>
<feature type="compositionally biased region" description="Polar residues" evidence="1">
    <location>
        <begin position="256"/>
        <end position="271"/>
    </location>
</feature>
<dbReference type="EMBL" id="JAAKFY010000013">
    <property type="protein sequence ID" value="KAF3847112.1"/>
    <property type="molecule type" value="Genomic_DNA"/>
</dbReference>
<dbReference type="PANTHER" id="PTHR33104">
    <property type="entry name" value="SI:DKEY-29D5.2"/>
    <property type="match status" value="1"/>
</dbReference>
<dbReference type="AlphaFoldDB" id="A0A7J5YCC4"/>
<feature type="region of interest" description="Disordered" evidence="1">
    <location>
        <begin position="234"/>
        <end position="271"/>
    </location>
</feature>
<organism evidence="3 4">
    <name type="scientific">Dissostichus mawsoni</name>
    <name type="common">Antarctic cod</name>
    <dbReference type="NCBI Taxonomy" id="36200"/>
    <lineage>
        <taxon>Eukaryota</taxon>
        <taxon>Metazoa</taxon>
        <taxon>Chordata</taxon>
        <taxon>Craniata</taxon>
        <taxon>Vertebrata</taxon>
        <taxon>Euteleostomi</taxon>
        <taxon>Actinopterygii</taxon>
        <taxon>Neopterygii</taxon>
        <taxon>Teleostei</taxon>
        <taxon>Neoteleostei</taxon>
        <taxon>Acanthomorphata</taxon>
        <taxon>Eupercaria</taxon>
        <taxon>Perciformes</taxon>
        <taxon>Notothenioidei</taxon>
        <taxon>Nototheniidae</taxon>
        <taxon>Dissostichus</taxon>
    </lineage>
</organism>
<feature type="region of interest" description="Disordered" evidence="1">
    <location>
        <begin position="46"/>
        <end position="71"/>
    </location>
</feature>
<feature type="compositionally biased region" description="Basic residues" evidence="1">
    <location>
        <begin position="243"/>
        <end position="252"/>
    </location>
</feature>
<dbReference type="Proteomes" id="UP000518266">
    <property type="component" value="Unassembled WGS sequence"/>
</dbReference>
<evidence type="ECO:0000313" key="3">
    <source>
        <dbReference type="EMBL" id="KAF3847112.1"/>
    </source>
</evidence>
<feature type="domain" description="CxC3 like cysteine cluster" evidence="2">
    <location>
        <begin position="389"/>
        <end position="461"/>
    </location>
</feature>
<dbReference type="OrthoDB" id="8942143at2759"/>
<sequence length="920" mass="103176">MPDEVIATVRSMEGTGKTQFDGFVGQRIKDTSVNFYDSISKNNLPLFKSKPKKTPGKSEAKITPQRPHDAPKGEVRIFDGAALVHHLEPKKCNSVIRTFGDYAQKQVLPYIARKLNEGTVMRVDVVWDTYRTDSLKEGTRLGRGTGIPLHVTEQTSVPRNWSSFLPAVCLHICCVWLAGCVAMATKHNPDPNNPTSKEGKRMALELKHEHMLAEAKKAAEERKRARSVGDTLQYPKRDCVGRGKPRGRRGGRRQGSATVTSPPTEGFQSSSVEKRIWRLSDILSSCPPPEPQKSSASSWSFRQQKASECWKEARPHHLQCLLEKEAVGHPLCGLCHEPAVIRSGSVETDVLHQKKQPLHNRDSLMNGFFKPISPTTCVVRVEGGYDTHDQGRYDLHLPLYVCQTCQQQWTPDLKVLLKSGYWPASVSISTLYTLDLLSSFEELKVISPGFSRQAFAKLLEHRTKCGGRSGPVNGDALQRSFLEFSYASYEEDQLCCGAPFICPACTPEMLAVSADGNRKLYRFRRSGRCCFYNRLFNGLFVAEDSVTQGRGTCGDSQWTAARETSRRASKLDEEGMEVAVCRHGFLLKALNMYRGEIFAYPLYLQKELMPAKAKFFAMDVACKYWPYMEKAASVLPALQELTTMKPFLSVMHARAHATKCEIKWSGKNQEGAGMTAGEEVEQVNSYLSRCALTTKYMSKAGEWKTSKRLLEETASLEELKTELHCVSDDMVSTWISDVKEWASDSSKLRHRLRRKLADDKKRLNQEILKYNQLVHDSARGIDVAAVEHSLSGGSIMSALWPWEVHGMAKKKILDQVMLTRRLQEEKGILLLEMAQHCTWLQNMAVALKNKVAEEDVDKGNGGLGCTLRRKHSESSERLQVVLQQYKTALGPDASFLQHEEESQSGLSSPDTSEDEEGNII</sequence>
<reference evidence="3 4" key="1">
    <citation type="submission" date="2020-03" db="EMBL/GenBank/DDBJ databases">
        <title>Dissostichus mawsoni Genome sequencing and assembly.</title>
        <authorList>
            <person name="Park H."/>
        </authorList>
    </citation>
    <scope>NUCLEOTIDE SEQUENCE [LARGE SCALE GENOMIC DNA]</scope>
    <source>
        <strain evidence="3">DM0001</strain>
        <tissue evidence="3">Muscle</tissue>
    </source>
</reference>
<evidence type="ECO:0000259" key="2">
    <source>
        <dbReference type="Pfam" id="PF18804"/>
    </source>
</evidence>
<accession>A0A7J5YCC4</accession>
<protein>
    <recommendedName>
        <fullName evidence="2">CxC3 like cysteine cluster domain-containing protein</fullName>
    </recommendedName>
</protein>
<feature type="compositionally biased region" description="Basic and acidic residues" evidence="1">
    <location>
        <begin position="56"/>
        <end position="71"/>
    </location>
</feature>
<dbReference type="InterPro" id="IPR040564">
    <property type="entry name" value="CxC3-like"/>
</dbReference>
<comment type="caution">
    <text evidence="3">The sequence shown here is derived from an EMBL/GenBank/DDBJ whole genome shotgun (WGS) entry which is preliminary data.</text>
</comment>
<dbReference type="Pfam" id="PF18804">
    <property type="entry name" value="CxC3"/>
    <property type="match status" value="1"/>
</dbReference>
<feature type="compositionally biased region" description="Acidic residues" evidence="1">
    <location>
        <begin position="911"/>
        <end position="920"/>
    </location>
</feature>
<dbReference type="InterPro" id="IPR040521">
    <property type="entry name" value="KDZ"/>
</dbReference>
<feature type="region of interest" description="Disordered" evidence="1">
    <location>
        <begin position="893"/>
        <end position="920"/>
    </location>
</feature>
<evidence type="ECO:0000256" key="1">
    <source>
        <dbReference type="SAM" id="MobiDB-lite"/>
    </source>
</evidence>
<evidence type="ECO:0000313" key="4">
    <source>
        <dbReference type="Proteomes" id="UP000518266"/>
    </source>
</evidence>
<keyword evidence="4" id="KW-1185">Reference proteome</keyword>
<name>A0A7J5YCC4_DISMA</name>
<proteinExistence type="predicted"/>
<dbReference type="PANTHER" id="PTHR33104:SF2">
    <property type="entry name" value="CXC3 LIKE CYSTEINE CLUSTER DOMAIN-CONTAINING PROTEIN"/>
    <property type="match status" value="1"/>
</dbReference>
<dbReference type="Pfam" id="PF18758">
    <property type="entry name" value="KDZ"/>
    <property type="match status" value="1"/>
</dbReference>